<dbReference type="AlphaFoldDB" id="A0A8J2YFK5"/>
<dbReference type="Pfam" id="PF07336">
    <property type="entry name" value="ABATE"/>
    <property type="match status" value="1"/>
</dbReference>
<dbReference type="InterPro" id="IPR023286">
    <property type="entry name" value="ABATE_dom_sf"/>
</dbReference>
<reference evidence="2" key="2">
    <citation type="submission" date="2020-09" db="EMBL/GenBank/DDBJ databases">
        <authorList>
            <person name="Sun Q."/>
            <person name="Zhou Y."/>
        </authorList>
    </citation>
    <scope>NUCLEOTIDE SEQUENCE</scope>
    <source>
        <strain evidence="2">CGMCC 1.15371</strain>
    </source>
</reference>
<dbReference type="SUPFAM" id="SSF160904">
    <property type="entry name" value="Jann2411-like"/>
    <property type="match status" value="1"/>
</dbReference>
<feature type="domain" description="Zinc finger CGNR" evidence="1">
    <location>
        <begin position="152"/>
        <end position="192"/>
    </location>
</feature>
<comment type="caution">
    <text evidence="2">The sequence shown here is derived from an EMBL/GenBank/DDBJ whole genome shotgun (WGS) entry which is preliminary data.</text>
</comment>
<accession>A0A8J2YFK5</accession>
<evidence type="ECO:0000259" key="1">
    <source>
        <dbReference type="Pfam" id="PF11706"/>
    </source>
</evidence>
<dbReference type="PANTHER" id="PTHR35525">
    <property type="entry name" value="BLL6575 PROTEIN"/>
    <property type="match status" value="1"/>
</dbReference>
<sequence length="194" mass="22498">MTKQTTFPLISGHPSLDLVNTEIVRRGKRHDLLVSEKEMQAWLEDMRNNSPYWYWNDTLSKEIEMRGVKILDTLLAMRVILRKNFEDIAEQRVITKDFISFLEAVIEKAPLTYKVIDNKLLPIPVGEIEDGLASLVALDVLTLMEDSKLRALKRCANPDCVLLFIDETGRRKWCSMKICGNRKKAQVHQQRKSR</sequence>
<evidence type="ECO:0000313" key="3">
    <source>
        <dbReference type="Proteomes" id="UP000628775"/>
    </source>
</evidence>
<gene>
    <name evidence="2" type="ORF">GCM10011391_09330</name>
</gene>
<organism evidence="2 3">
    <name type="scientific">Pullulanibacillus camelliae</name>
    <dbReference type="NCBI Taxonomy" id="1707096"/>
    <lineage>
        <taxon>Bacteria</taxon>
        <taxon>Bacillati</taxon>
        <taxon>Bacillota</taxon>
        <taxon>Bacilli</taxon>
        <taxon>Bacillales</taxon>
        <taxon>Sporolactobacillaceae</taxon>
        <taxon>Pullulanibacillus</taxon>
    </lineage>
</organism>
<evidence type="ECO:0000313" key="2">
    <source>
        <dbReference type="EMBL" id="GGE32814.1"/>
    </source>
</evidence>
<dbReference type="PANTHER" id="PTHR35525:SF3">
    <property type="entry name" value="BLL6575 PROTEIN"/>
    <property type="match status" value="1"/>
</dbReference>
<dbReference type="InterPro" id="IPR021005">
    <property type="entry name" value="Znf_CGNR"/>
</dbReference>
<dbReference type="EMBL" id="BMIR01000003">
    <property type="protein sequence ID" value="GGE32814.1"/>
    <property type="molecule type" value="Genomic_DNA"/>
</dbReference>
<protein>
    <submittedName>
        <fullName evidence="2">RNA-binding protein</fullName>
    </submittedName>
</protein>
<keyword evidence="3" id="KW-1185">Reference proteome</keyword>
<dbReference type="Proteomes" id="UP000628775">
    <property type="component" value="Unassembled WGS sequence"/>
</dbReference>
<dbReference type="Pfam" id="PF11706">
    <property type="entry name" value="zf-CGNR"/>
    <property type="match status" value="1"/>
</dbReference>
<dbReference type="InterPro" id="IPR010852">
    <property type="entry name" value="ABATE"/>
</dbReference>
<dbReference type="Gene3D" id="1.10.3300.10">
    <property type="entry name" value="Jann2411-like domain"/>
    <property type="match status" value="1"/>
</dbReference>
<name>A0A8J2YFK5_9BACL</name>
<proteinExistence type="predicted"/>
<reference evidence="2" key="1">
    <citation type="journal article" date="2014" name="Int. J. Syst. Evol. Microbiol.">
        <title>Complete genome sequence of Corynebacterium casei LMG S-19264T (=DSM 44701T), isolated from a smear-ripened cheese.</title>
        <authorList>
            <consortium name="US DOE Joint Genome Institute (JGI-PGF)"/>
            <person name="Walter F."/>
            <person name="Albersmeier A."/>
            <person name="Kalinowski J."/>
            <person name="Ruckert C."/>
        </authorList>
    </citation>
    <scope>NUCLEOTIDE SEQUENCE</scope>
    <source>
        <strain evidence="2">CGMCC 1.15371</strain>
    </source>
</reference>
<dbReference type="RefSeq" id="WP_188690461.1">
    <property type="nucleotide sequence ID" value="NZ_BMIR01000003.1"/>
</dbReference>